<comment type="caution">
    <text evidence="1">The sequence shown here is derived from an EMBL/GenBank/DDBJ whole genome shotgun (WGS) entry which is preliminary data.</text>
</comment>
<protein>
    <submittedName>
        <fullName evidence="1">Uncharacterized protein</fullName>
    </submittedName>
</protein>
<dbReference type="Proteomes" id="UP000186549">
    <property type="component" value="Unassembled WGS sequence"/>
</dbReference>
<sequence>MDEEGNPRWWDWKGSQEFEKNVIIEKDEEGTGYVVYNWGTFPEITGKYPMHCDYYNGALLIYPQTIHEGDAEDPATYKMHFGTYSKNFQWKAYPNYDDYYMDGAIAPNGDMYIYGLGNRWAINPYKYVGGEIETDIFPDVPYFVSENYTMKKVR</sequence>
<accession>A0A1Q6IB51</accession>
<gene>
    <name evidence="1" type="ORF">BHV79_04990</name>
</gene>
<dbReference type="AlphaFoldDB" id="A0A1Q6IB51"/>
<proteinExistence type="predicted"/>
<name>A0A1Q6IB51_BACUN</name>
<dbReference type="EMBL" id="MNQU01000127">
    <property type="protein sequence ID" value="OKZ37162.1"/>
    <property type="molecule type" value="Genomic_DNA"/>
</dbReference>
<organism evidence="1 2">
    <name type="scientific">Bacteroides uniformis</name>
    <dbReference type="NCBI Taxonomy" id="820"/>
    <lineage>
        <taxon>Bacteria</taxon>
        <taxon>Pseudomonadati</taxon>
        <taxon>Bacteroidota</taxon>
        <taxon>Bacteroidia</taxon>
        <taxon>Bacteroidales</taxon>
        <taxon>Bacteroidaceae</taxon>
        <taxon>Bacteroides</taxon>
    </lineage>
</organism>
<reference evidence="1 2" key="1">
    <citation type="journal article" date="2016" name="Nat. Biotechnol.">
        <title>Measurement of bacterial replication rates in microbial communities.</title>
        <authorList>
            <person name="Brown C.T."/>
            <person name="Olm M.R."/>
            <person name="Thomas B.C."/>
            <person name="Banfield J.F."/>
        </authorList>
    </citation>
    <scope>NUCLEOTIDE SEQUENCE [LARGE SCALE GENOMIC DNA]</scope>
    <source>
        <strain evidence="1">45_41</strain>
    </source>
</reference>
<evidence type="ECO:0000313" key="1">
    <source>
        <dbReference type="EMBL" id="OKZ37162.1"/>
    </source>
</evidence>
<evidence type="ECO:0000313" key="2">
    <source>
        <dbReference type="Proteomes" id="UP000186549"/>
    </source>
</evidence>